<reference evidence="2" key="1">
    <citation type="submission" date="2017-06" db="EMBL/GenBank/DDBJ databases">
        <authorList>
            <person name="Cremers G."/>
        </authorList>
    </citation>
    <scope>NUCLEOTIDE SEQUENCE [LARGE SCALE GENOMIC DNA]</scope>
</reference>
<evidence type="ECO:0000313" key="2">
    <source>
        <dbReference type="Proteomes" id="UP000218615"/>
    </source>
</evidence>
<name>A0A284VKI9_9EURY</name>
<protein>
    <submittedName>
        <fullName evidence="1">Uncharacterized protein</fullName>
    </submittedName>
</protein>
<dbReference type="RefSeq" id="WP_096204102.1">
    <property type="nucleotide sequence ID" value="NZ_FZMP01000040.1"/>
</dbReference>
<dbReference type="AlphaFoldDB" id="A0A284VKI9"/>
<sequence>MKYILSIKEYLARKEELKSRYGFEVCPMPDIDMDINFQNKNAVINIKRREYHRFIHFDKSFKLHINEEEMNSNSRINFKISSFGSGNIIENDSELYGERLNRPKYFDLPSRYILAIYFENKIPISKIDVIIDSESSKNR</sequence>
<evidence type="ECO:0000313" key="1">
    <source>
        <dbReference type="EMBL" id="SNQ59784.1"/>
    </source>
</evidence>
<organism evidence="1 2">
    <name type="scientific">Candidatus Methanoperedens nitratireducens</name>
    <dbReference type="NCBI Taxonomy" id="1392998"/>
    <lineage>
        <taxon>Archaea</taxon>
        <taxon>Methanobacteriati</taxon>
        <taxon>Methanobacteriota</taxon>
        <taxon>Stenosarchaea group</taxon>
        <taxon>Methanomicrobia</taxon>
        <taxon>Methanosarcinales</taxon>
        <taxon>ANME-2 cluster</taxon>
        <taxon>Candidatus Methanoperedentaceae</taxon>
        <taxon>Candidatus Methanoperedens</taxon>
    </lineage>
</organism>
<proteinExistence type="predicted"/>
<keyword evidence="2" id="KW-1185">Reference proteome</keyword>
<gene>
    <name evidence="1" type="ORF">MNV_1340004</name>
</gene>
<accession>A0A284VKI9</accession>
<dbReference type="EMBL" id="FZMP01000040">
    <property type="protein sequence ID" value="SNQ59784.1"/>
    <property type="molecule type" value="Genomic_DNA"/>
</dbReference>
<dbReference type="Proteomes" id="UP000218615">
    <property type="component" value="Unassembled WGS sequence"/>
</dbReference>